<dbReference type="AlphaFoldDB" id="A0A8G0KZG9"/>
<dbReference type="Proteomes" id="UP000826661">
    <property type="component" value="Chromosome I"/>
</dbReference>
<gene>
    <name evidence="2" type="ORF">H0G86_000324</name>
</gene>
<accession>A0A8G0KZG9</accession>
<proteinExistence type="predicted"/>
<dbReference type="EMBL" id="CP075864">
    <property type="protein sequence ID" value="QYS92931.1"/>
    <property type="molecule type" value="Genomic_DNA"/>
</dbReference>
<dbReference type="SUPFAM" id="SSF53649">
    <property type="entry name" value="Alkaline phosphatase-like"/>
    <property type="match status" value="1"/>
</dbReference>
<keyword evidence="3" id="KW-1185">Reference proteome</keyword>
<evidence type="ECO:0000256" key="1">
    <source>
        <dbReference type="SAM" id="MobiDB-lite"/>
    </source>
</evidence>
<evidence type="ECO:0000313" key="2">
    <source>
        <dbReference type="EMBL" id="QYS92931.1"/>
    </source>
</evidence>
<dbReference type="InterPro" id="IPR017850">
    <property type="entry name" value="Alkaline_phosphatase_core_sf"/>
</dbReference>
<dbReference type="Gene3D" id="3.40.720.10">
    <property type="entry name" value="Alkaline Phosphatase, subunit A"/>
    <property type="match status" value="1"/>
</dbReference>
<protein>
    <submittedName>
        <fullName evidence="2">Uncharacterized protein</fullName>
    </submittedName>
</protein>
<sequence length="231" mass="25595">MAMKRFFSEEPEDDGPAKKQVFDKGEARSVSAPVVSQPPLTPGKSAKASRSTSLQVSQTSKKDTCFDMHRSLLQVSYEHWAEITLRQHHFLAIAMLCFNFGLNALTIVEYLQPPKIPHHPEVTILSPLSTMRRPGSSCLVDQALHGMTNYSWTNHGGPDVFFGGGAEQLLPGTGSYQGKENYAEFAKKSYSVSTDKKSLLTADNNKKALGVFRQGVMPIWLDRNNRPKAPN</sequence>
<reference evidence="2 3" key="1">
    <citation type="journal article" date="2021" name="BMC Genomics">
        <title>Telomere-to-telomere genome assembly of asparaginase-producing Trichoderma simmonsii.</title>
        <authorList>
            <person name="Chung D."/>
            <person name="Kwon Y.M."/>
            <person name="Yang Y."/>
        </authorList>
    </citation>
    <scope>NUCLEOTIDE SEQUENCE [LARGE SCALE GENOMIC DNA]</scope>
    <source>
        <strain evidence="2 3">GH-Sj1</strain>
    </source>
</reference>
<feature type="region of interest" description="Disordered" evidence="1">
    <location>
        <begin position="1"/>
        <end position="56"/>
    </location>
</feature>
<evidence type="ECO:0000313" key="3">
    <source>
        <dbReference type="Proteomes" id="UP000826661"/>
    </source>
</evidence>
<feature type="compositionally biased region" description="Basic and acidic residues" evidence="1">
    <location>
        <begin position="15"/>
        <end position="27"/>
    </location>
</feature>
<organism evidence="2 3">
    <name type="scientific">Trichoderma simmonsii</name>
    <dbReference type="NCBI Taxonomy" id="1491479"/>
    <lineage>
        <taxon>Eukaryota</taxon>
        <taxon>Fungi</taxon>
        <taxon>Dikarya</taxon>
        <taxon>Ascomycota</taxon>
        <taxon>Pezizomycotina</taxon>
        <taxon>Sordariomycetes</taxon>
        <taxon>Hypocreomycetidae</taxon>
        <taxon>Hypocreales</taxon>
        <taxon>Hypocreaceae</taxon>
        <taxon>Trichoderma</taxon>
    </lineage>
</organism>
<name>A0A8G0KZG9_9HYPO</name>